<gene>
    <name evidence="2" type="ORF">BEN49_19700</name>
</gene>
<sequence>MPTLPRPAVPAPLDLDARLRWVEHVARLMDSQFRLPGTRFRFGLDPLLGLIPIVGDLSSTAVSVALLLTMLRHGASGAVVVRMALNILLDTVVGAVPVLGNIFDFAYKSNERNVALLRRHYAEGRHAGSGRGLVALLLLAFLAVAGLVAWGSVALLGWAWHYFSAHPILGA</sequence>
<keyword evidence="1" id="KW-0472">Membrane</keyword>
<dbReference type="PANTHER" id="PTHR35519:SF2">
    <property type="entry name" value="PH DOMAIN PROTEIN"/>
    <property type="match status" value="1"/>
</dbReference>
<dbReference type="InterPro" id="IPR025187">
    <property type="entry name" value="DUF4112"/>
</dbReference>
<dbReference type="Pfam" id="PF13430">
    <property type="entry name" value="DUF4112"/>
    <property type="match status" value="1"/>
</dbReference>
<accession>A0A1G1TKP5</accession>
<keyword evidence="3" id="KW-1185">Reference proteome</keyword>
<dbReference type="Proteomes" id="UP000177506">
    <property type="component" value="Unassembled WGS sequence"/>
</dbReference>
<comment type="caution">
    <text evidence="2">The sequence shown here is derived from an EMBL/GenBank/DDBJ whole genome shotgun (WGS) entry which is preliminary data.</text>
</comment>
<name>A0A1G1TKP5_9BACT</name>
<evidence type="ECO:0000313" key="2">
    <source>
        <dbReference type="EMBL" id="OGX91449.1"/>
    </source>
</evidence>
<keyword evidence="1" id="KW-0812">Transmembrane</keyword>
<proteinExistence type="predicted"/>
<dbReference type="AlphaFoldDB" id="A0A1G1TKP5"/>
<reference evidence="2 3" key="1">
    <citation type="submission" date="2016-08" db="EMBL/GenBank/DDBJ databases">
        <title>Hymenobacter coccineus sp. nov., Hymenobacter lapidarius sp. nov. and Hymenobacter glacialis sp. nov., isolated from Antarctic soil.</title>
        <authorList>
            <person name="Sedlacek I."/>
            <person name="Kralova S."/>
            <person name="Kyrova K."/>
            <person name="Maslanova I."/>
            <person name="Stankova E."/>
            <person name="Vrbovska V."/>
            <person name="Nemec M."/>
            <person name="Bartak M."/>
            <person name="Svec P."/>
            <person name="Busse H.-J."/>
            <person name="Pantucek R."/>
        </authorList>
    </citation>
    <scope>NUCLEOTIDE SEQUENCE [LARGE SCALE GENOMIC DNA]</scope>
    <source>
        <strain evidence="2 3">CCM 8649</strain>
    </source>
</reference>
<evidence type="ECO:0000256" key="1">
    <source>
        <dbReference type="SAM" id="Phobius"/>
    </source>
</evidence>
<feature type="transmembrane region" description="Helical" evidence="1">
    <location>
        <begin position="83"/>
        <end position="103"/>
    </location>
</feature>
<dbReference type="EMBL" id="MDZA01000058">
    <property type="protein sequence ID" value="OGX91449.1"/>
    <property type="molecule type" value="Genomic_DNA"/>
</dbReference>
<feature type="transmembrane region" description="Helical" evidence="1">
    <location>
        <begin position="47"/>
        <end position="71"/>
    </location>
</feature>
<organism evidence="2 3">
    <name type="scientific">Hymenobacter coccineus</name>
    <dbReference type="NCBI Taxonomy" id="1908235"/>
    <lineage>
        <taxon>Bacteria</taxon>
        <taxon>Pseudomonadati</taxon>
        <taxon>Bacteroidota</taxon>
        <taxon>Cytophagia</taxon>
        <taxon>Cytophagales</taxon>
        <taxon>Hymenobacteraceae</taxon>
        <taxon>Hymenobacter</taxon>
    </lineage>
</organism>
<protein>
    <recommendedName>
        <fullName evidence="4">DUF4112 domain-containing protein</fullName>
    </recommendedName>
</protein>
<feature type="transmembrane region" description="Helical" evidence="1">
    <location>
        <begin position="133"/>
        <end position="160"/>
    </location>
</feature>
<keyword evidence="1" id="KW-1133">Transmembrane helix</keyword>
<dbReference type="RefSeq" id="WP_070741491.1">
    <property type="nucleotide sequence ID" value="NZ_MDZA01000058.1"/>
</dbReference>
<evidence type="ECO:0000313" key="3">
    <source>
        <dbReference type="Proteomes" id="UP000177506"/>
    </source>
</evidence>
<dbReference type="PANTHER" id="PTHR35519">
    <property type="entry name" value="MEMBRANE PROTEINS"/>
    <property type="match status" value="1"/>
</dbReference>
<evidence type="ECO:0008006" key="4">
    <source>
        <dbReference type="Google" id="ProtNLM"/>
    </source>
</evidence>